<evidence type="ECO:0000259" key="1">
    <source>
        <dbReference type="Pfam" id="PF13612"/>
    </source>
</evidence>
<reference evidence="2 3" key="1">
    <citation type="submission" date="2020-03" db="EMBL/GenBank/DDBJ databases">
        <authorList>
            <person name="Zhu W."/>
        </authorList>
    </citation>
    <scope>NUCLEOTIDE SEQUENCE [LARGE SCALE GENOMIC DNA]</scope>
    <source>
        <strain evidence="2 3">185</strain>
    </source>
</reference>
<proteinExistence type="predicted"/>
<protein>
    <submittedName>
        <fullName evidence="2">IS982 family transposase</fullName>
    </submittedName>
</protein>
<gene>
    <name evidence="2" type="ORF">G8D99_09175</name>
</gene>
<dbReference type="KEGG" id="alj:G8D99_09175"/>
<feature type="domain" description="Transposase DDE" evidence="1">
    <location>
        <begin position="107"/>
        <end position="258"/>
    </location>
</feature>
<sequence length="285" mass="33286">MLEFTTLFCTIDDFFQKNEAVYWQYLKQENPKVRQRSGVLCLSEIIFIAVWYKNSQLHHFKAFYGMIKRFYSKLFKALPSYQRIVYLINQHQLALQALHISFASNAQTTCAWVDSTTLPVCKNQRIQRHKSLKQIATRGRSSMGWFYGCKLHVLVDAQGQFIQTQLSNGHTSDIKLLPKLAQGYIGKIFGDRGYISETVKDKLGAQDIELITYHRKNMRRVELSPEDEIMLRQRNKIETIFSLLKQQYNLVSSRHRSISGYFAGIYASLCAYQICHQNKPQFIKM</sequence>
<accession>A0A6G8S873</accession>
<evidence type="ECO:0000313" key="3">
    <source>
        <dbReference type="Proteomes" id="UP000501939"/>
    </source>
</evidence>
<keyword evidence="3" id="KW-1185">Reference proteome</keyword>
<dbReference type="RefSeq" id="WP_166327667.1">
    <property type="nucleotide sequence ID" value="NZ_CP049916.1"/>
</dbReference>
<dbReference type="EMBL" id="CP049916">
    <property type="protein sequence ID" value="QIO10395.1"/>
    <property type="molecule type" value="Genomic_DNA"/>
</dbReference>
<name>A0A6G8S873_9GAMM</name>
<evidence type="ECO:0000313" key="2">
    <source>
        <dbReference type="EMBL" id="QIO10395.1"/>
    </source>
</evidence>
<dbReference type="Proteomes" id="UP000501939">
    <property type="component" value="Chromosome"/>
</dbReference>
<dbReference type="NCBIfam" id="NF033520">
    <property type="entry name" value="transpos_IS982"/>
    <property type="match status" value="1"/>
</dbReference>
<dbReference type="AlphaFoldDB" id="A0A6G8S873"/>
<organism evidence="2 3">
    <name type="scientific">Acinetobacter lanii</name>
    <dbReference type="NCBI Taxonomy" id="2715163"/>
    <lineage>
        <taxon>Bacteria</taxon>
        <taxon>Pseudomonadati</taxon>
        <taxon>Pseudomonadota</taxon>
        <taxon>Gammaproteobacteria</taxon>
        <taxon>Moraxellales</taxon>
        <taxon>Moraxellaceae</taxon>
        <taxon>Acinetobacter</taxon>
    </lineage>
</organism>
<dbReference type="InterPro" id="IPR025668">
    <property type="entry name" value="Tnp_DDE_dom"/>
</dbReference>
<dbReference type="Pfam" id="PF13612">
    <property type="entry name" value="DDE_Tnp_1_3"/>
    <property type="match status" value="1"/>
</dbReference>